<dbReference type="RefSeq" id="WP_342823082.1">
    <property type="nucleotide sequence ID" value="NZ_CP046146.1"/>
</dbReference>
<dbReference type="PRINTS" id="PR00080">
    <property type="entry name" value="SDRFAMILY"/>
</dbReference>
<reference evidence="7" key="3">
    <citation type="submission" date="2023-06" db="EMBL/GenBank/DDBJ databases">
        <title>Pangenomics reveal diversification of enzyme families and niche specialization in globally abundant SAR202 bacteria.</title>
        <authorList>
            <person name="Saw J.H.W."/>
        </authorList>
    </citation>
    <scope>NUCLEOTIDE SEQUENCE [LARGE SCALE GENOMIC DNA]</scope>
    <source>
        <strain evidence="7">JH1073</strain>
    </source>
</reference>
<sequence length="260" mass="27205">MGHLDGQIAIITGAGTGIGREAALMFADEGANLVITGRRIEPLNEVVALIEAKGGKAVAKSVDMEDGDSAAALGEWALAEYGHVDILVNNAGHSSHVRSIQYVGVEEWESVFKVNVEGVYRLTQSLVGSMVERGNGTVITTSSMAALQPGLLGGSAYSAAKAASFNLMRGINAELNSKGIRACTVLPAEVDTPILDNRPHNPDADARATMMMPEDVAAAILLCATLPGRTVIEQIVMSPVQPRDRSIDMEVAAKAGSPNE</sequence>
<evidence type="ECO:0000259" key="4">
    <source>
        <dbReference type="SMART" id="SM00822"/>
    </source>
</evidence>
<comment type="similarity">
    <text evidence="1 3">Belongs to the short-chain dehydrogenases/reductases (SDR) family.</text>
</comment>
<dbReference type="EMBL" id="WMBE01000001">
    <property type="protein sequence ID" value="MDG0865856.1"/>
    <property type="molecule type" value="Genomic_DNA"/>
</dbReference>
<evidence type="ECO:0000256" key="3">
    <source>
        <dbReference type="RuleBase" id="RU000363"/>
    </source>
</evidence>
<evidence type="ECO:0000313" key="8">
    <source>
        <dbReference type="Proteomes" id="UP001321249"/>
    </source>
</evidence>
<dbReference type="AlphaFoldDB" id="A0AAJ6CRN3"/>
<dbReference type="SMART" id="SM00822">
    <property type="entry name" value="PKS_KR"/>
    <property type="match status" value="1"/>
</dbReference>
<name>A0AAJ6CRN3_9CHLR</name>
<organism evidence="6 7">
    <name type="scientific">Candidatus Lucifugimonas marina</name>
    <dbReference type="NCBI Taxonomy" id="3038979"/>
    <lineage>
        <taxon>Bacteria</taxon>
        <taxon>Bacillati</taxon>
        <taxon>Chloroflexota</taxon>
        <taxon>Dehalococcoidia</taxon>
        <taxon>SAR202 cluster</taxon>
        <taxon>Candidatus Lucifugimonadales</taxon>
        <taxon>Candidatus Lucifugimonadaceae</taxon>
        <taxon>Candidatus Lucifugimonas</taxon>
    </lineage>
</organism>
<dbReference type="InterPro" id="IPR002347">
    <property type="entry name" value="SDR_fam"/>
</dbReference>
<gene>
    <name evidence="5" type="ORF">GKO46_02060</name>
    <name evidence="6" type="ORF">GKO48_07200</name>
</gene>
<dbReference type="Proteomes" id="UP001219901">
    <property type="component" value="Chromosome"/>
</dbReference>
<dbReference type="EMBL" id="CP046147">
    <property type="protein sequence ID" value="WFG39411.1"/>
    <property type="molecule type" value="Genomic_DNA"/>
</dbReference>
<protein>
    <submittedName>
        <fullName evidence="6">SDR family NAD(P)-dependent oxidoreductase</fullName>
    </submittedName>
</protein>
<evidence type="ECO:0000313" key="7">
    <source>
        <dbReference type="Proteomes" id="UP001219901"/>
    </source>
</evidence>
<feature type="domain" description="Ketoreductase" evidence="4">
    <location>
        <begin position="7"/>
        <end position="197"/>
    </location>
</feature>
<evidence type="ECO:0000256" key="1">
    <source>
        <dbReference type="ARBA" id="ARBA00006484"/>
    </source>
</evidence>
<keyword evidence="7" id="KW-1185">Reference proteome</keyword>
<evidence type="ECO:0000313" key="5">
    <source>
        <dbReference type="EMBL" id="MDG0865856.1"/>
    </source>
</evidence>
<dbReference type="PANTHER" id="PTHR44196">
    <property type="entry name" value="DEHYDROGENASE/REDUCTASE SDR FAMILY MEMBER 7B"/>
    <property type="match status" value="1"/>
</dbReference>
<dbReference type="GO" id="GO:0016491">
    <property type="term" value="F:oxidoreductase activity"/>
    <property type="evidence" value="ECO:0007669"/>
    <property type="project" value="UniProtKB-KW"/>
</dbReference>
<evidence type="ECO:0000256" key="2">
    <source>
        <dbReference type="ARBA" id="ARBA00023002"/>
    </source>
</evidence>
<accession>A0AAJ6CRN3</accession>
<dbReference type="GO" id="GO:0016020">
    <property type="term" value="C:membrane"/>
    <property type="evidence" value="ECO:0007669"/>
    <property type="project" value="TreeGrafter"/>
</dbReference>
<dbReference type="Pfam" id="PF00106">
    <property type="entry name" value="adh_short"/>
    <property type="match status" value="1"/>
</dbReference>
<proteinExistence type="inferred from homology"/>
<evidence type="ECO:0000313" key="6">
    <source>
        <dbReference type="EMBL" id="WFG39411.1"/>
    </source>
</evidence>
<dbReference type="InterPro" id="IPR036291">
    <property type="entry name" value="NAD(P)-bd_dom_sf"/>
</dbReference>
<dbReference type="InterPro" id="IPR057326">
    <property type="entry name" value="KR_dom"/>
</dbReference>
<reference evidence="7 8" key="1">
    <citation type="submission" date="2019-11" db="EMBL/GenBank/DDBJ databases">
        <authorList>
            <person name="Cho J.-C."/>
        </authorList>
    </citation>
    <scope>NUCLEOTIDE SEQUENCE [LARGE SCALE GENOMIC DNA]</scope>
    <source>
        <strain evidence="6 7">JH1073</strain>
        <strain evidence="5 8">JH702</strain>
    </source>
</reference>
<dbReference type="PANTHER" id="PTHR44196:SF1">
    <property type="entry name" value="DEHYDROGENASE_REDUCTASE SDR FAMILY MEMBER 7B"/>
    <property type="match status" value="1"/>
</dbReference>
<dbReference type="CDD" id="cd05233">
    <property type="entry name" value="SDR_c"/>
    <property type="match status" value="1"/>
</dbReference>
<dbReference type="Proteomes" id="UP001321249">
    <property type="component" value="Unassembled WGS sequence"/>
</dbReference>
<dbReference type="SUPFAM" id="SSF51735">
    <property type="entry name" value="NAD(P)-binding Rossmann-fold domains"/>
    <property type="match status" value="1"/>
</dbReference>
<keyword evidence="2" id="KW-0560">Oxidoreductase</keyword>
<dbReference type="Gene3D" id="3.40.50.720">
    <property type="entry name" value="NAD(P)-binding Rossmann-like Domain"/>
    <property type="match status" value="1"/>
</dbReference>
<dbReference type="PRINTS" id="PR00081">
    <property type="entry name" value="GDHRDH"/>
</dbReference>
<reference evidence="6" key="2">
    <citation type="journal article" date="2023" name="Nat. Commun.">
        <title>Cultivation of marine bacteria of the SAR202 clade.</title>
        <authorList>
            <person name="Lim Y."/>
            <person name="Seo J.H."/>
            <person name="Giovannoni S.J."/>
            <person name="Kang I."/>
            <person name="Cho J.C."/>
        </authorList>
    </citation>
    <scope>NUCLEOTIDE SEQUENCE</scope>
    <source>
        <strain evidence="6">JH1073</strain>
    </source>
</reference>